<dbReference type="Gene3D" id="2.60.40.10">
    <property type="entry name" value="Immunoglobulins"/>
    <property type="match status" value="7"/>
</dbReference>
<dbReference type="Pfam" id="PF00630">
    <property type="entry name" value="Filamin"/>
    <property type="match status" value="3"/>
</dbReference>
<organism evidence="8 9">
    <name type="scientific">Aphanomyces stellatus</name>
    <dbReference type="NCBI Taxonomy" id="120398"/>
    <lineage>
        <taxon>Eukaryota</taxon>
        <taxon>Sar</taxon>
        <taxon>Stramenopiles</taxon>
        <taxon>Oomycota</taxon>
        <taxon>Saprolegniomycetes</taxon>
        <taxon>Saprolegniales</taxon>
        <taxon>Verrucalvaceae</taxon>
        <taxon>Aphanomyces</taxon>
    </lineage>
</organism>
<feature type="chain" id="PRO_5036116146" evidence="5">
    <location>
        <begin position="19"/>
        <end position="1743"/>
    </location>
</feature>
<evidence type="ECO:0000313" key="9">
    <source>
        <dbReference type="Proteomes" id="UP000332933"/>
    </source>
</evidence>
<dbReference type="SMART" id="SM00237">
    <property type="entry name" value="Calx_beta"/>
    <property type="match status" value="1"/>
</dbReference>
<evidence type="ECO:0000256" key="3">
    <source>
        <dbReference type="ARBA" id="ARBA00022837"/>
    </source>
</evidence>
<evidence type="ECO:0000259" key="6">
    <source>
        <dbReference type="PROSITE" id="PS51820"/>
    </source>
</evidence>
<gene>
    <name evidence="8" type="primary">Aste57867_9647</name>
    <name evidence="7" type="ORF">As57867_009609</name>
    <name evidence="8" type="ORF">ASTE57867_9647</name>
</gene>
<name>A0A485KNT5_9STRA</name>
<keyword evidence="3" id="KW-0106">Calcium</keyword>
<dbReference type="InterPro" id="IPR037524">
    <property type="entry name" value="PA14/GLEYA"/>
</dbReference>
<protein>
    <submittedName>
        <fullName evidence="8">Aste57867_9647 protein</fullName>
    </submittedName>
</protein>
<feature type="domain" description="PA14" evidence="6">
    <location>
        <begin position="1157"/>
        <end position="1296"/>
    </location>
</feature>
<proteinExistence type="predicted"/>
<accession>A0A485KNT5</accession>
<dbReference type="InterPro" id="IPR003644">
    <property type="entry name" value="Calx_beta"/>
</dbReference>
<dbReference type="InterPro" id="IPR038081">
    <property type="entry name" value="CalX-like_sf"/>
</dbReference>
<reference evidence="7" key="2">
    <citation type="submission" date="2019-06" db="EMBL/GenBank/DDBJ databases">
        <title>Genomics analysis of Aphanomyces spp. identifies a new class of oomycete effector associated with host adaptation.</title>
        <authorList>
            <person name="Gaulin E."/>
        </authorList>
    </citation>
    <scope>NUCLEOTIDE SEQUENCE</scope>
    <source>
        <strain evidence="7">CBS 578.67</strain>
    </source>
</reference>
<evidence type="ECO:0000256" key="4">
    <source>
        <dbReference type="PROSITE-ProRule" id="PRU00087"/>
    </source>
</evidence>
<dbReference type="SUPFAM" id="SSF57184">
    <property type="entry name" value="Growth factor receptor domain"/>
    <property type="match status" value="1"/>
</dbReference>
<dbReference type="EMBL" id="CAADRA010005175">
    <property type="protein sequence ID" value="VFT86526.1"/>
    <property type="molecule type" value="Genomic_DNA"/>
</dbReference>
<dbReference type="InterPro" id="IPR013783">
    <property type="entry name" value="Ig-like_fold"/>
</dbReference>
<dbReference type="Pfam" id="PF03160">
    <property type="entry name" value="Calx-beta"/>
    <property type="match status" value="1"/>
</dbReference>
<dbReference type="Gene3D" id="2.60.40.2030">
    <property type="match status" value="1"/>
</dbReference>
<feature type="domain" description="PA14" evidence="6">
    <location>
        <begin position="514"/>
        <end position="651"/>
    </location>
</feature>
<feature type="repeat" description="Filamin" evidence="4">
    <location>
        <begin position="765"/>
        <end position="869"/>
    </location>
</feature>
<dbReference type="SMART" id="SM00758">
    <property type="entry name" value="PA14"/>
    <property type="match status" value="1"/>
</dbReference>
<feature type="repeat" description="Filamin" evidence="4">
    <location>
        <begin position="872"/>
        <end position="971"/>
    </location>
</feature>
<feature type="repeat" description="Filamin" evidence="4">
    <location>
        <begin position="982"/>
        <end position="1076"/>
    </location>
</feature>
<dbReference type="PROSITE" id="PS00022">
    <property type="entry name" value="EGF_1"/>
    <property type="match status" value="1"/>
</dbReference>
<sequence length="1743" mass="185564">MAPLGSLVAAVLLTAVHAFRVVNVTDVSQLAQVPAAVFPPYAHGFVGYYGDPSTTFFREHINSGAIFNPELPTQWNDMDIYQKCPGMVGPFSDGEYYCVGKEYGFCDQRSSTCWCNKGYQGLNCTQCIPEYFMQGGLCYPKKNCPRDCSGQGSCDYSTGLCTCNSFRIGLDCSQQSCLRFDPLCTSCSSNACLACAPGFFPTNTNSCQSCVSYDPRCVSCDAARCLSCADFLLNSIRRSGARNTIDPPVPAEEVNREFSFTFVYGSQEPKVFDEAEPYALVASMPPGRACTQGTSLDASWLCTPQPQSHVVCGHLGTFAFVSPTYEVRENGAWIPLTVTRTGGGYGPVSVAYELVHGTTTTSDVSATAFYTSSQRLAFAPGVVSVTFYITIHDNFVATPNKCFYVVLRDPSAGTTIGNQGTTVVTILENDPLPPVLTLHVAAWGVVGAPFQLQVTTSVTASAPVVVVAEATLLPPVRYVDNDLERITLAYATNTWRNTWTPSRSGNYSITFYNLFANGLQGVYYSNAWLQGPIVATRVDKMVNFTWMADDPRWNSFHYGSARWTGYIQAIASELTYFIVDTTGSFRLWLNGKLLIDAWLPLDTQRWGAAVLQQNVFYTVQLDYRHGTALSTRLNLQWQSASVPLQTIQPLFVAQTIGTTLVTMVEAPPVQVLFRGTASGVAGTPFVFSFTPIDAFGNLRRYVADQDAFRSVLQANAQVNVDIAIAFNGTRLVAQGTPVVSGLYTLHLYLNQVEVIGFPMTVQIAPSTLTGPRSLVSGAGLAPTGVIAAAPVTIAIQGYDIFGNRMTQGGGHFQVRATSVAQSLVDLGSVVDNRDGTYVATYTPRFIGTYSIEITINKLQVAQSPYSITVAPNTPYGPTCHYVSGTGLTSATTGVSATFVIQLRDINSNLLSVGSAVVAMSFNLAVVSASCNTLFNGQYSCQYTPTVASPSMQLVASVNSLPIRGSPFTIPVITGTAAGLVSTANGTGLSYAFAGAPTLVNIQAKDIRGNNRMAADTLTPSMTFADASPATTTSFSSQYIGFGYYGLTYTVLTAGTYLLHIAINGVEIANSPFAVTVYPVAADKTTTTAAFVSPTPFVAGTTLVANIQPRDVYGNPVNTNYRFDLDPLSTITSATPALYTISMTPIQSGVYTFQPRIYLPGGGNLTAFATVDWSGPPTLTQSPTHLGINYGLHMPPLTDAMRAFSVIWDGYLLPAFSEDYMITVTLTGCQLFVQWNAAVVLNLTSVGTGSFTRQATANQFVSLQIWWSKAPDVAAPTAFNLTWSSLSQPTQAIPPSALYSRWPIKSLSPTFAVYPSAPSPANFQLRGLPTQWTAGVAQTFTVVAKDMYGNIRDRGGDSLQLLVTGFNQPPVSYSVVAIADGRNGSYAVTLVSFTSGALSLTVGVNAQPFDPAISLAGFDSSLSDISSNPFPLVVAPAAPVLASTVWAGLGLVSGVAGAVQSFTIVLVDAFQNVAAGPLPALALVLVANALTVACTWTYDPVAQLYTVTYMPTVATVYTVQLSVGGTSPVVVAPSQPTILPNVAVASTSQVMSPSSNSLTISLNDAYANPLRIGGNLVSVTLAGAASVVADVIDRLDGTYTATFVLPLPGLYETTTLLMAPPQGLVGAYYAAATSPAPESQRIDGTINLTGLDAAKIIWTGFLLGTFTEMFQFHLTGVRLFLDGVERVASDKVLLVEGRLHAIRVEATHAPVVYLGYESARTPSSVVPAAVLCPSGAEIAPRLRF</sequence>
<dbReference type="Proteomes" id="UP000332933">
    <property type="component" value="Unassembled WGS sequence"/>
</dbReference>
<keyword evidence="2" id="KW-0677">Repeat</keyword>
<evidence type="ECO:0000256" key="5">
    <source>
        <dbReference type="SAM" id="SignalP"/>
    </source>
</evidence>
<dbReference type="InterPro" id="IPR002049">
    <property type="entry name" value="LE_dom"/>
</dbReference>
<dbReference type="PANTHER" id="PTHR38537:SF8">
    <property type="entry name" value="FILAMIN-A"/>
    <property type="match status" value="1"/>
</dbReference>
<dbReference type="SMART" id="SM00557">
    <property type="entry name" value="IG_FLMN"/>
    <property type="match status" value="4"/>
</dbReference>
<keyword evidence="1 5" id="KW-0732">Signal</keyword>
<evidence type="ECO:0000256" key="2">
    <source>
        <dbReference type="ARBA" id="ARBA00022737"/>
    </source>
</evidence>
<dbReference type="InterPro" id="IPR011658">
    <property type="entry name" value="PA14_dom"/>
</dbReference>
<dbReference type="InterPro" id="IPR000742">
    <property type="entry name" value="EGF"/>
</dbReference>
<reference evidence="8 9" key="1">
    <citation type="submission" date="2019-03" db="EMBL/GenBank/DDBJ databases">
        <authorList>
            <person name="Gaulin E."/>
            <person name="Dumas B."/>
        </authorList>
    </citation>
    <scope>NUCLEOTIDE SEQUENCE [LARGE SCALE GENOMIC DNA]</scope>
    <source>
        <strain evidence="8">CBS 568.67</strain>
    </source>
</reference>
<dbReference type="InterPro" id="IPR009030">
    <property type="entry name" value="Growth_fac_rcpt_cys_sf"/>
</dbReference>
<dbReference type="GO" id="GO:0016020">
    <property type="term" value="C:membrane"/>
    <property type="evidence" value="ECO:0007669"/>
    <property type="project" value="InterPro"/>
</dbReference>
<keyword evidence="9" id="KW-1185">Reference proteome</keyword>
<feature type="repeat" description="Filamin" evidence="4">
    <location>
        <begin position="1314"/>
        <end position="1433"/>
    </location>
</feature>
<dbReference type="Pfam" id="PF07691">
    <property type="entry name" value="PA14"/>
    <property type="match status" value="1"/>
</dbReference>
<feature type="signal peptide" evidence="5">
    <location>
        <begin position="1"/>
        <end position="18"/>
    </location>
</feature>
<dbReference type="OrthoDB" id="442731at2759"/>
<dbReference type="EMBL" id="VJMH01005154">
    <property type="protein sequence ID" value="KAF0699806.1"/>
    <property type="molecule type" value="Genomic_DNA"/>
</dbReference>
<dbReference type="GO" id="GO:0051015">
    <property type="term" value="F:actin filament binding"/>
    <property type="evidence" value="ECO:0007669"/>
    <property type="project" value="InterPro"/>
</dbReference>
<dbReference type="SUPFAM" id="SSF56988">
    <property type="entry name" value="Anthrax protective antigen"/>
    <property type="match status" value="3"/>
</dbReference>
<dbReference type="InterPro" id="IPR014756">
    <property type="entry name" value="Ig_E-set"/>
</dbReference>
<dbReference type="PROSITE" id="PS51820">
    <property type="entry name" value="PA14"/>
    <property type="match status" value="2"/>
</dbReference>
<evidence type="ECO:0000256" key="1">
    <source>
        <dbReference type="ARBA" id="ARBA00022729"/>
    </source>
</evidence>
<dbReference type="Gene3D" id="3.90.182.10">
    <property type="entry name" value="Toxin - Anthrax Protective Antigen,domain 1"/>
    <property type="match status" value="1"/>
</dbReference>
<dbReference type="InterPro" id="IPR017868">
    <property type="entry name" value="Filamin/ABP280_repeat-like"/>
</dbReference>
<dbReference type="SUPFAM" id="SSF141072">
    <property type="entry name" value="CalX-like"/>
    <property type="match status" value="1"/>
</dbReference>
<dbReference type="GO" id="GO:0007154">
    <property type="term" value="P:cell communication"/>
    <property type="evidence" value="ECO:0007669"/>
    <property type="project" value="InterPro"/>
</dbReference>
<dbReference type="SUPFAM" id="SSF81296">
    <property type="entry name" value="E set domains"/>
    <property type="match status" value="5"/>
</dbReference>
<dbReference type="InterPro" id="IPR001298">
    <property type="entry name" value="Filamin/ABP280_rpt"/>
</dbReference>
<dbReference type="PANTHER" id="PTHR38537">
    <property type="entry name" value="JITTERBUG, ISOFORM N"/>
    <property type="match status" value="1"/>
</dbReference>
<dbReference type="CDD" id="cd00055">
    <property type="entry name" value="EGF_Lam"/>
    <property type="match status" value="2"/>
</dbReference>
<dbReference type="GO" id="GO:0030036">
    <property type="term" value="P:actin cytoskeleton organization"/>
    <property type="evidence" value="ECO:0007669"/>
    <property type="project" value="InterPro"/>
</dbReference>
<evidence type="ECO:0000313" key="8">
    <source>
        <dbReference type="EMBL" id="VFT86526.1"/>
    </source>
</evidence>
<dbReference type="PROSITE" id="PS50194">
    <property type="entry name" value="FILAMIN_REPEAT"/>
    <property type="match status" value="5"/>
</dbReference>
<evidence type="ECO:0000313" key="7">
    <source>
        <dbReference type="EMBL" id="KAF0699806.1"/>
    </source>
</evidence>
<dbReference type="InterPro" id="IPR044801">
    <property type="entry name" value="Filamin"/>
</dbReference>
<feature type="repeat" description="Filamin" evidence="4">
    <location>
        <begin position="1447"/>
        <end position="1537"/>
    </location>
</feature>